<evidence type="ECO:0000313" key="3">
    <source>
        <dbReference type="Proteomes" id="UP000440978"/>
    </source>
</evidence>
<dbReference type="Proteomes" id="UP000440978">
    <property type="component" value="Unassembled WGS sequence"/>
</dbReference>
<dbReference type="PANTHER" id="PTHR43245:SF13">
    <property type="entry name" value="UDP-D-APIOSE_UDP-D-XYLOSE SYNTHASE 2"/>
    <property type="match status" value="1"/>
</dbReference>
<proteinExistence type="predicted"/>
<protein>
    <submittedName>
        <fullName evidence="2">NAD-dependent epimerase/dehydratase family protein</fullName>
    </submittedName>
</protein>
<dbReference type="PANTHER" id="PTHR43245">
    <property type="entry name" value="BIFUNCTIONAL POLYMYXIN RESISTANCE PROTEIN ARNA"/>
    <property type="match status" value="1"/>
</dbReference>
<organism evidence="2 3">
    <name type="scientific">Terrilactibacillus tamarindi</name>
    <dbReference type="NCBI Taxonomy" id="2599694"/>
    <lineage>
        <taxon>Bacteria</taxon>
        <taxon>Bacillati</taxon>
        <taxon>Bacillota</taxon>
        <taxon>Bacilli</taxon>
        <taxon>Bacillales</taxon>
        <taxon>Bacillaceae</taxon>
        <taxon>Terrilactibacillus</taxon>
    </lineage>
</organism>
<dbReference type="SUPFAM" id="SSF51735">
    <property type="entry name" value="NAD(P)-binding Rossmann-fold domains"/>
    <property type="match status" value="1"/>
</dbReference>
<comment type="caution">
    <text evidence="2">The sequence shown here is derived from an EMBL/GenBank/DDBJ whole genome shotgun (WGS) entry which is preliminary data.</text>
</comment>
<accession>A0A6N8CNI6</accession>
<dbReference type="EMBL" id="WNHB01000007">
    <property type="protein sequence ID" value="MTT31531.1"/>
    <property type="molecule type" value="Genomic_DNA"/>
</dbReference>
<dbReference type="Pfam" id="PF01370">
    <property type="entry name" value="Epimerase"/>
    <property type="match status" value="1"/>
</dbReference>
<keyword evidence="3" id="KW-1185">Reference proteome</keyword>
<dbReference type="InterPro" id="IPR036291">
    <property type="entry name" value="NAD(P)-bd_dom_sf"/>
</dbReference>
<dbReference type="RefSeq" id="WP_155217697.1">
    <property type="nucleotide sequence ID" value="NZ_WNHB01000007.1"/>
</dbReference>
<dbReference type="Gene3D" id="3.40.50.720">
    <property type="entry name" value="NAD(P)-binding Rossmann-like Domain"/>
    <property type="match status" value="1"/>
</dbReference>
<dbReference type="InterPro" id="IPR050177">
    <property type="entry name" value="Lipid_A_modif_metabolic_enz"/>
</dbReference>
<gene>
    <name evidence="2" type="ORF">GMB86_05820</name>
</gene>
<evidence type="ECO:0000259" key="1">
    <source>
        <dbReference type="Pfam" id="PF01370"/>
    </source>
</evidence>
<dbReference type="OrthoDB" id="9776016at2"/>
<dbReference type="AlphaFoldDB" id="A0A6N8CNI6"/>
<dbReference type="InterPro" id="IPR001509">
    <property type="entry name" value="Epimerase_deHydtase"/>
</dbReference>
<feature type="domain" description="NAD-dependent epimerase/dehydratase" evidence="1">
    <location>
        <begin position="4"/>
        <end position="215"/>
    </location>
</feature>
<sequence length="324" mass="36989">MTSILVLGGSQFVSKALAKYLIKENYKVDILTRGQHPIDYAGFRTHLIADRHNKDQLEQVLKGRSYDYVFDVSAYTKKDIEILIDVLPKSDLKRYVFCSSGSVYHHSESWIDEEGSRGVNPNWGVYGLDKKVAEDYVFSYAVKELPITIFRPSYIYGEGNNLYREAYLFDRIEQGKPIPVPVGDCQVQFIYITDAVKMMASVINHTFSVGKAYNVTYKTPVNWKTWIETAELVVGKKAKVVLVDEALLPDKIKTRHYFPFRPVSYLLSNEKALAHGLYEPTIDLFDGLSLAYADFKNNPMDRMDKTMNKVDEVANGSVNLIDYI</sequence>
<reference evidence="2 3" key="1">
    <citation type="submission" date="2019-11" db="EMBL/GenBank/DDBJ databases">
        <title>Terrilactibacillus tamarindus sp. nov. BCM23-1 isolated from bark of Tamarindus indica.</title>
        <authorList>
            <person name="Kingkaew E."/>
            <person name="Tanasupawat S."/>
        </authorList>
    </citation>
    <scope>NUCLEOTIDE SEQUENCE [LARGE SCALE GENOMIC DNA]</scope>
    <source>
        <strain evidence="2 3">BCM23-1</strain>
    </source>
</reference>
<name>A0A6N8CNI6_9BACI</name>
<evidence type="ECO:0000313" key="2">
    <source>
        <dbReference type="EMBL" id="MTT31531.1"/>
    </source>
</evidence>